<proteinExistence type="predicted"/>
<evidence type="ECO:0008006" key="3">
    <source>
        <dbReference type="Google" id="ProtNLM"/>
    </source>
</evidence>
<sequence length="201" mass="23206">MVKLIVSDYSDHDNPSRFTLENIDEDFTVAQIKLLLMRKTEDADVEESTNDQEAACKMFVLYSGNRLMDDADTIRSYNTSGISEIIVFLYKKVVVDVVVKVYRVITCCGFLFAPIISVFNTRKLSFEILDQASVMDLKNMILDELQAYKNKRGGLLLMEDLLLVYNGYEIDDDLLSINEICFDKKLLCLRLYIPFEYKRKG</sequence>
<dbReference type="VEuPathDB" id="PiroplasmaDB:BEWA_021360"/>
<reference evidence="1 2" key="1">
    <citation type="journal article" date="2012" name="BMC Genomics">
        <title>Comparative genomic analysis and phylogenetic position of Theileria equi.</title>
        <authorList>
            <person name="Kappmeyer L.S."/>
            <person name="Thiagarajan M."/>
            <person name="Herndon D.R."/>
            <person name="Ramsay J.D."/>
            <person name="Caler E."/>
            <person name="Djikeng A."/>
            <person name="Gillespie J.J."/>
            <person name="Lau A.O."/>
            <person name="Roalson E.H."/>
            <person name="Silva J.C."/>
            <person name="Silva M.G."/>
            <person name="Suarez C.E."/>
            <person name="Ueti M.W."/>
            <person name="Nene V.M."/>
            <person name="Mealey R.H."/>
            <person name="Knowles D.P."/>
            <person name="Brayton K.A."/>
        </authorList>
    </citation>
    <scope>NUCLEOTIDE SEQUENCE [LARGE SCALE GENOMIC DNA]</scope>
    <source>
        <strain evidence="1 2">WA</strain>
    </source>
</reference>
<dbReference type="OrthoDB" id="364683at2759"/>
<dbReference type="AlphaFoldDB" id="L0AVL7"/>
<organism evidence="1 2">
    <name type="scientific">Theileria equi strain WA</name>
    <dbReference type="NCBI Taxonomy" id="1537102"/>
    <lineage>
        <taxon>Eukaryota</taxon>
        <taxon>Sar</taxon>
        <taxon>Alveolata</taxon>
        <taxon>Apicomplexa</taxon>
        <taxon>Aconoidasida</taxon>
        <taxon>Piroplasmida</taxon>
        <taxon>Theileriidae</taxon>
        <taxon>Theileria</taxon>
    </lineage>
</organism>
<dbReference type="eggNOG" id="ENOG502QXKH">
    <property type="taxonomic scope" value="Eukaryota"/>
</dbReference>
<keyword evidence="2" id="KW-1185">Reference proteome</keyword>
<name>L0AVL7_THEEQ</name>
<dbReference type="KEGG" id="beq:BEWA_021360"/>
<dbReference type="GeneID" id="15806963"/>
<dbReference type="EMBL" id="CP001669">
    <property type="protein sequence ID" value="AFZ79288.1"/>
    <property type="molecule type" value="Genomic_DNA"/>
</dbReference>
<accession>L0AVL7</accession>
<gene>
    <name evidence="1" type="ORF">BEWA_021360</name>
</gene>
<evidence type="ECO:0000313" key="1">
    <source>
        <dbReference type="EMBL" id="AFZ79288.1"/>
    </source>
</evidence>
<evidence type="ECO:0000313" key="2">
    <source>
        <dbReference type="Proteomes" id="UP000031512"/>
    </source>
</evidence>
<dbReference type="RefSeq" id="XP_004828954.1">
    <property type="nucleotide sequence ID" value="XM_004828897.1"/>
</dbReference>
<protein>
    <recommendedName>
        <fullName evidence="3">Ubiquitin-like domain-containing protein</fullName>
    </recommendedName>
</protein>
<dbReference type="Proteomes" id="UP000031512">
    <property type="component" value="Chromosome 1"/>
</dbReference>